<protein>
    <submittedName>
        <fullName evidence="3">Uncharacterized protein LOC115013599 isoform X1</fullName>
    </submittedName>
</protein>
<feature type="region of interest" description="Disordered" evidence="1">
    <location>
        <begin position="375"/>
        <end position="459"/>
    </location>
</feature>
<feature type="region of interest" description="Disordered" evidence="1">
    <location>
        <begin position="1"/>
        <end position="31"/>
    </location>
</feature>
<dbReference type="AlphaFoldDB" id="A0A6J2QER0"/>
<feature type="compositionally biased region" description="Polar residues" evidence="1">
    <location>
        <begin position="14"/>
        <end position="31"/>
    </location>
</feature>
<evidence type="ECO:0000313" key="2">
    <source>
        <dbReference type="Proteomes" id="UP000504630"/>
    </source>
</evidence>
<keyword evidence="2" id="KW-1185">Reference proteome</keyword>
<feature type="compositionally biased region" description="Basic and acidic residues" evidence="1">
    <location>
        <begin position="204"/>
        <end position="220"/>
    </location>
</feature>
<feature type="region of interest" description="Disordered" evidence="1">
    <location>
        <begin position="473"/>
        <end position="558"/>
    </location>
</feature>
<dbReference type="GeneID" id="115013599"/>
<dbReference type="InParanoid" id="A0A6J2QER0"/>
<feature type="region of interest" description="Disordered" evidence="1">
    <location>
        <begin position="587"/>
        <end position="609"/>
    </location>
</feature>
<dbReference type="Proteomes" id="UP000504630">
    <property type="component" value="Chromosome 1"/>
</dbReference>
<feature type="region of interest" description="Disordered" evidence="1">
    <location>
        <begin position="184"/>
        <end position="339"/>
    </location>
</feature>
<accession>A0A6J2QER0</accession>
<name>A0A6J2QER0_COTGO</name>
<feature type="compositionally biased region" description="Polar residues" evidence="1">
    <location>
        <begin position="521"/>
        <end position="530"/>
    </location>
</feature>
<feature type="compositionally biased region" description="Basic and acidic residues" evidence="1">
    <location>
        <begin position="494"/>
        <end position="509"/>
    </location>
</feature>
<feature type="compositionally biased region" description="Basic and acidic residues" evidence="1">
    <location>
        <begin position="477"/>
        <end position="487"/>
    </location>
</feature>
<feature type="compositionally biased region" description="Basic and acidic residues" evidence="1">
    <location>
        <begin position="285"/>
        <end position="294"/>
    </location>
</feature>
<dbReference type="RefSeq" id="XP_029295885.1">
    <property type="nucleotide sequence ID" value="XM_029440025.1"/>
</dbReference>
<reference evidence="3" key="1">
    <citation type="submission" date="2025-08" db="UniProtKB">
        <authorList>
            <consortium name="RefSeq"/>
        </authorList>
    </citation>
    <scope>IDENTIFICATION</scope>
</reference>
<proteinExistence type="predicted"/>
<sequence>MDDLRLPSCLSPLDQPTLNDSTDQSNTIQTQPSFHRRPWLTVNPGSLQFPLSAITHKANKSASFPQHTKHSCLFNPQNWGTRAALCTGKEVEERGAISASHQNVTELKSAPRKIKCEQGDTKGDAVAPKRRKRKCTSHPQEASSVLAFKCMKVSDETQDLRVCSVSLSSSNVLAKEREITAGSSNIPNKVVGKPNEPSTITDNLNEKTRVPRGLKSDPQTRIRTRGFLKKTQETPSNASIEDSALKPATPRAQIVNKEGVPKRGRGRPQKTKVEKSPPENSPALVEKKSQDVNREAQINRNLLEEEESEQNKRKSKKLRKNRGVEAIPLKKTRSAESTVKAVADDNNEVIPAGRKLGTPKQPQMVNLKEFQKLIKHQHSKAGRAKEMQEQESNETSRAVESEGNACGSRVEELPKETEMDIAQPQNRDGIKSTCGYLKSQRDDRNGSASEDTSLLVDESHPVFSVDVLGEDVSTLAAEREQPSKNPDEGVLDTTQHHAITDESSSHSDTHLPQQDEIPLNYNLNPQTPESTAPPLSDAVGFSKSSGCDQGETKEEEDVDVDVLIYSPDQVPQTGECENRLDCIEITPEEEEEEDVTEVDVTGDEAEFEG</sequence>
<dbReference type="OrthoDB" id="1925334at2759"/>
<feature type="compositionally biased region" description="Basic and acidic residues" evidence="1">
    <location>
        <begin position="409"/>
        <end position="418"/>
    </location>
</feature>
<gene>
    <name evidence="3" type="primary">LOC115013599</name>
</gene>
<dbReference type="KEGG" id="cgob:115013599"/>
<evidence type="ECO:0000256" key="1">
    <source>
        <dbReference type="SAM" id="MobiDB-lite"/>
    </source>
</evidence>
<evidence type="ECO:0000313" key="3">
    <source>
        <dbReference type="RefSeq" id="XP_029295885.1"/>
    </source>
</evidence>
<organism evidence="2 3">
    <name type="scientific">Cottoperca gobio</name>
    <name type="common">Frogmouth</name>
    <name type="synonym">Aphritis gobio</name>
    <dbReference type="NCBI Taxonomy" id="56716"/>
    <lineage>
        <taxon>Eukaryota</taxon>
        <taxon>Metazoa</taxon>
        <taxon>Chordata</taxon>
        <taxon>Craniata</taxon>
        <taxon>Vertebrata</taxon>
        <taxon>Euteleostomi</taxon>
        <taxon>Actinopterygii</taxon>
        <taxon>Neopterygii</taxon>
        <taxon>Teleostei</taxon>
        <taxon>Neoteleostei</taxon>
        <taxon>Acanthomorphata</taxon>
        <taxon>Eupercaria</taxon>
        <taxon>Perciformes</taxon>
        <taxon>Notothenioidei</taxon>
        <taxon>Bovichtidae</taxon>
        <taxon>Cottoperca</taxon>
    </lineage>
</organism>